<protein>
    <submittedName>
        <fullName evidence="1">Uncharacterized protein</fullName>
    </submittedName>
</protein>
<dbReference type="AlphaFoldDB" id="A0A849K8S0"/>
<organism evidence="1 2">
    <name type="scientific">Ramlibacter montanisoli</name>
    <dbReference type="NCBI Taxonomy" id="2732512"/>
    <lineage>
        <taxon>Bacteria</taxon>
        <taxon>Pseudomonadati</taxon>
        <taxon>Pseudomonadota</taxon>
        <taxon>Betaproteobacteria</taxon>
        <taxon>Burkholderiales</taxon>
        <taxon>Comamonadaceae</taxon>
        <taxon>Ramlibacter</taxon>
    </lineage>
</organism>
<evidence type="ECO:0000313" key="2">
    <source>
        <dbReference type="Proteomes" id="UP000552954"/>
    </source>
</evidence>
<keyword evidence="2" id="KW-1185">Reference proteome</keyword>
<dbReference type="Proteomes" id="UP000552954">
    <property type="component" value="Unassembled WGS sequence"/>
</dbReference>
<evidence type="ECO:0000313" key="1">
    <source>
        <dbReference type="EMBL" id="NNU44772.1"/>
    </source>
</evidence>
<gene>
    <name evidence="1" type="ORF">HK415_18830</name>
</gene>
<comment type="caution">
    <text evidence="1">The sequence shown here is derived from an EMBL/GenBank/DDBJ whole genome shotgun (WGS) entry which is preliminary data.</text>
</comment>
<name>A0A849K8S0_9BURK</name>
<dbReference type="RefSeq" id="WP_171561939.1">
    <property type="nucleotide sequence ID" value="NZ_JABFCS010000001.1"/>
</dbReference>
<proteinExistence type="predicted"/>
<dbReference type="NCBIfam" id="NF041061">
    <property type="entry name" value="DpdD"/>
    <property type="match status" value="1"/>
</dbReference>
<reference evidence="1 2" key="1">
    <citation type="submission" date="2020-05" db="EMBL/GenBank/DDBJ databases">
        <authorList>
            <person name="Khan S.A."/>
            <person name="Jeon C.O."/>
            <person name="Chun B.H."/>
        </authorList>
    </citation>
    <scope>NUCLEOTIDE SEQUENCE [LARGE SCALE GENOMIC DNA]</scope>
    <source>
        <strain evidence="1 2">B156</strain>
    </source>
</reference>
<sequence length="753" mass="84555">MSTPETDAAATQALELQAGFFRPPNLFRLLPQDCPEELAPTMAALQGELWHHAKGQVDRPLLLPVRLEGDVFTVWYACAASECQLRALEAELKAFIGPTYAWFRLPEDGRFDADRHAQPLLRRGGLRHFVMWTQGPEQDGRLLHKWRMYRDLLERRPAIVARIPKSFDALRADFDRALLARDERAAHLALSAMRDRFGISAENRLYLEIRLFAGLEHWDRIAGHRLLSTLTKLNLPQETYGDVLEGLYMADVFPFEQGAPLDRVLEEFKGNLLERAYPLFRTRRQSQRPAVLKAFVLFELLQPSPQAEVVNLLLQQLPGGAWGALEAQVRQAVTHLQTPVDPASDAWQAYEHEQFDRATDLLWPLPDSVDVLRALIRCVDESRNLQRAQALKERIEAAPPPVQADVEARCPKTWPRVRELARLAPADQMTWAQRMAWHPNLGESIDAYVDRWKEWARVAEVDELLREQDFGTEAANLLEQLALEYPAVFGRIAPLWHEVFVARAEPRPQCKPVYAALLETLRLPGTFSDVDLRLVRDVLKHLVQAGLTAPEYAKTLEDIGLVFEQVRSPHHMRWALDVCDVLAMEACPEPAARLRLLTATTVAGQEFASRIGELEIAMLLMLAQEAGIDLALPQRVTAPGSSAGRQSAEVGTIGIYTLDEAAGRRAVQILQSTYGPIDVRLNSDSVCTPQLKALVQRSAIFVFAWKTSKHAAYYCIKAASRPDQPLEMAQGAGTSSMVDAVAQFMAKRASQAS</sequence>
<accession>A0A849K8S0</accession>
<dbReference type="InterPro" id="IPR049807">
    <property type="entry name" value="DpdD-like"/>
</dbReference>
<dbReference type="EMBL" id="JABFCS010000001">
    <property type="protein sequence ID" value="NNU44772.1"/>
    <property type="molecule type" value="Genomic_DNA"/>
</dbReference>
<reference evidence="1 2" key="2">
    <citation type="submission" date="2020-06" db="EMBL/GenBank/DDBJ databases">
        <title>Ramlibacter rhizophilus sp. nov., isolated from rhizosphere soil of national flower Mugunghwa from South Korea.</title>
        <authorList>
            <person name="Zheng-Fei Y."/>
            <person name="Huan T."/>
        </authorList>
    </citation>
    <scope>NUCLEOTIDE SEQUENCE [LARGE SCALE GENOMIC DNA]</scope>
    <source>
        <strain evidence="1 2">B156</strain>
    </source>
</reference>